<dbReference type="AlphaFoldDB" id="A0AAE0FC51"/>
<dbReference type="Proteomes" id="UP001190700">
    <property type="component" value="Unassembled WGS sequence"/>
</dbReference>
<evidence type="ECO:0000313" key="2">
    <source>
        <dbReference type="Proteomes" id="UP001190700"/>
    </source>
</evidence>
<accession>A0AAE0FC51</accession>
<sequence length="247" mass="28210">MGNTVTGSKSSGYRKLFLRNLKIGGVDEVVIEAQFVPDSPFNRVSAIRFEDTLGLYAQMRDRILVSDTQGQPVYDIVRQGQEFILPEAAQSVACPAQSRPMHDRINWQFSSEEFKKYDEQRGPFTVDTCADKHNVQGGMEEYHSVEDSVCDHVLTGCAFHWNPPYPDEFIGQLLCKVLMDFAKDPAHTKFLLVLKRTPVKEQCYDVTKLQVAEPGRVWVTGTPCHDYFIWTSSQWEVLTQTFLFIDD</sequence>
<name>A0AAE0FC51_9CHLO</name>
<keyword evidence="2" id="KW-1185">Reference proteome</keyword>
<comment type="caution">
    <text evidence="1">The sequence shown here is derived from an EMBL/GenBank/DDBJ whole genome shotgun (WGS) entry which is preliminary data.</text>
</comment>
<protein>
    <submittedName>
        <fullName evidence="1">Uncharacterized protein</fullName>
    </submittedName>
</protein>
<reference evidence="1 2" key="1">
    <citation type="journal article" date="2015" name="Genome Biol. Evol.">
        <title>Comparative Genomics of a Bacterivorous Green Alga Reveals Evolutionary Causalities and Consequences of Phago-Mixotrophic Mode of Nutrition.</title>
        <authorList>
            <person name="Burns J.A."/>
            <person name="Paasch A."/>
            <person name="Narechania A."/>
            <person name="Kim E."/>
        </authorList>
    </citation>
    <scope>NUCLEOTIDE SEQUENCE [LARGE SCALE GENOMIC DNA]</scope>
    <source>
        <strain evidence="1 2">PLY_AMNH</strain>
    </source>
</reference>
<dbReference type="EMBL" id="LGRX02021267">
    <property type="protein sequence ID" value="KAK3256874.1"/>
    <property type="molecule type" value="Genomic_DNA"/>
</dbReference>
<organism evidence="1 2">
    <name type="scientific">Cymbomonas tetramitiformis</name>
    <dbReference type="NCBI Taxonomy" id="36881"/>
    <lineage>
        <taxon>Eukaryota</taxon>
        <taxon>Viridiplantae</taxon>
        <taxon>Chlorophyta</taxon>
        <taxon>Pyramimonadophyceae</taxon>
        <taxon>Pyramimonadales</taxon>
        <taxon>Pyramimonadaceae</taxon>
        <taxon>Cymbomonas</taxon>
    </lineage>
</organism>
<evidence type="ECO:0000313" key="1">
    <source>
        <dbReference type="EMBL" id="KAK3256874.1"/>
    </source>
</evidence>
<proteinExistence type="predicted"/>
<gene>
    <name evidence="1" type="ORF">CYMTET_34017</name>
</gene>